<dbReference type="STRING" id="89065.SAMN05216605_10246"/>
<sequence>MLLNAFLTEYDESLGNELNIDPLGLQVIWSGFGQQIFQNRISSISNDIRNFTLNLFNHFLIKSLVEDDSIALGSGLKRVYDGKHDLRFKHACLVYLENLYVYSVIAHENTAGLESTGVLGISKARRGWFDSTGNPSLTFSHVPEAQVLARQTLLGVSGRYKTPLVEMGFFDRHYRYNLPTATVLWKDADALISITPTLSRLYNLLRPHLQDLLANSRSQPKINFQDIPATLPEALVEAFPSSAAVGARTCGFWLSTTDLDRGAPGALYNVLSSPKHGDGAVANVFEEAMKQPLPKDAQRKLVHVRLLEPLLSELDLLFHLMLAEKSQPVKTVWQRWKALGRNASTLAACAAAIKADSSMTTVLSTTGQARLQGLLNVAGQGDADAQMDALLSYHAFIMENRGQSPWVTRADSKQLKIHVRPRSEPTLAERPLGGWVHQYYIPQFRHFLAGLHGVAA</sequence>
<evidence type="ECO:0000313" key="2">
    <source>
        <dbReference type="Proteomes" id="UP000182894"/>
    </source>
</evidence>
<dbReference type="Proteomes" id="UP000182894">
    <property type="component" value="Unassembled WGS sequence"/>
</dbReference>
<keyword evidence="2" id="KW-1185">Reference proteome</keyword>
<dbReference type="EMBL" id="FNCO01000002">
    <property type="protein sequence ID" value="SDG42316.1"/>
    <property type="molecule type" value="Genomic_DNA"/>
</dbReference>
<dbReference type="OrthoDB" id="7604978at2"/>
<name>A0A1G7U410_9PSED</name>
<gene>
    <name evidence="1" type="ORF">SAMN05216605_10246</name>
</gene>
<dbReference type="RefSeq" id="WP_074750351.1">
    <property type="nucleotide sequence ID" value="NZ_FNCO01000002.1"/>
</dbReference>
<evidence type="ECO:0000313" key="1">
    <source>
        <dbReference type="EMBL" id="SDG42316.1"/>
    </source>
</evidence>
<proteinExistence type="predicted"/>
<accession>A0A1G7U410</accession>
<protein>
    <submittedName>
        <fullName evidence="1">Uncharacterized protein</fullName>
    </submittedName>
</protein>
<organism evidence="1 2">
    <name type="scientific">Pseudomonas abietaniphila</name>
    <dbReference type="NCBI Taxonomy" id="89065"/>
    <lineage>
        <taxon>Bacteria</taxon>
        <taxon>Pseudomonadati</taxon>
        <taxon>Pseudomonadota</taxon>
        <taxon>Gammaproteobacteria</taxon>
        <taxon>Pseudomonadales</taxon>
        <taxon>Pseudomonadaceae</taxon>
        <taxon>Pseudomonas</taxon>
    </lineage>
</organism>
<dbReference type="AlphaFoldDB" id="A0A1G7U410"/>
<reference evidence="2" key="1">
    <citation type="submission" date="2016-10" db="EMBL/GenBank/DDBJ databases">
        <authorList>
            <person name="Varghese N."/>
            <person name="Submissions S."/>
        </authorList>
    </citation>
    <scope>NUCLEOTIDE SEQUENCE [LARGE SCALE GENOMIC DNA]</scope>
    <source>
        <strain evidence="2">ATCC 700689</strain>
    </source>
</reference>